<dbReference type="GO" id="GO:0005829">
    <property type="term" value="C:cytosol"/>
    <property type="evidence" value="ECO:0007669"/>
    <property type="project" value="TreeGrafter"/>
</dbReference>
<dbReference type="SMART" id="SM01326">
    <property type="entry name" value="PTEN_C2"/>
    <property type="match status" value="1"/>
</dbReference>
<dbReference type="PROSITE" id="PS51181">
    <property type="entry name" value="PPASE_TENSIN"/>
    <property type="match status" value="1"/>
</dbReference>
<accession>A0A814H8C4</accession>
<keyword evidence="3" id="KW-0968">Cytoplasmic vesicle</keyword>
<dbReference type="GO" id="GO:0030136">
    <property type="term" value="C:clathrin-coated vesicle"/>
    <property type="evidence" value="ECO:0007669"/>
    <property type="project" value="UniProtKB-SubCell"/>
</dbReference>
<feature type="compositionally biased region" description="Polar residues" evidence="4">
    <location>
        <begin position="1"/>
        <end position="55"/>
    </location>
</feature>
<evidence type="ECO:0000259" key="6">
    <source>
        <dbReference type="PROSITE" id="PS51182"/>
    </source>
</evidence>
<comment type="subcellular location">
    <subcellularLocation>
        <location evidence="1">Cytoplasmic vesicle</location>
        <location evidence="1">Clathrin-coated vesicle</location>
    </subcellularLocation>
</comment>
<dbReference type="InterPro" id="IPR001623">
    <property type="entry name" value="DnaJ_domain"/>
</dbReference>
<proteinExistence type="predicted"/>
<dbReference type="SUPFAM" id="SSF46565">
    <property type="entry name" value="Chaperone J-domain"/>
    <property type="match status" value="1"/>
</dbReference>
<feature type="compositionally biased region" description="Polar residues" evidence="4">
    <location>
        <begin position="494"/>
        <end position="507"/>
    </location>
</feature>
<evidence type="ECO:0000259" key="5">
    <source>
        <dbReference type="PROSITE" id="PS51181"/>
    </source>
</evidence>
<dbReference type="SUPFAM" id="SSF52799">
    <property type="entry name" value="(Phosphotyrosine protein) phosphatases II"/>
    <property type="match status" value="1"/>
</dbReference>
<organism evidence="7 8">
    <name type="scientific">Adineta ricciae</name>
    <name type="common">Rotifer</name>
    <dbReference type="NCBI Taxonomy" id="249248"/>
    <lineage>
        <taxon>Eukaryota</taxon>
        <taxon>Metazoa</taxon>
        <taxon>Spiralia</taxon>
        <taxon>Gnathifera</taxon>
        <taxon>Rotifera</taxon>
        <taxon>Eurotatoria</taxon>
        <taxon>Bdelloidea</taxon>
        <taxon>Adinetida</taxon>
        <taxon>Adinetidae</taxon>
        <taxon>Adineta</taxon>
    </lineage>
</organism>
<dbReference type="Gene3D" id="2.60.40.1110">
    <property type="match status" value="1"/>
</dbReference>
<evidence type="ECO:0000256" key="3">
    <source>
        <dbReference type="ARBA" id="ARBA00023329"/>
    </source>
</evidence>
<dbReference type="PANTHER" id="PTHR12305">
    <property type="entry name" value="PHOSPHATASE WITH HOMOLOGY TO TENSIN"/>
    <property type="match status" value="1"/>
</dbReference>
<dbReference type="InterPro" id="IPR036869">
    <property type="entry name" value="J_dom_sf"/>
</dbReference>
<name>A0A814H8C4_ADIRI</name>
<feature type="region of interest" description="Disordered" evidence="4">
    <location>
        <begin position="437"/>
        <end position="515"/>
    </location>
</feature>
<dbReference type="Proteomes" id="UP000663852">
    <property type="component" value="Unassembled WGS sequence"/>
</dbReference>
<dbReference type="AlphaFoldDB" id="A0A814H8C4"/>
<dbReference type="Pfam" id="PF10409">
    <property type="entry name" value="PTEN_C2"/>
    <property type="match status" value="1"/>
</dbReference>
<evidence type="ECO:0000256" key="1">
    <source>
        <dbReference type="ARBA" id="ARBA00004132"/>
    </source>
</evidence>
<feature type="region of interest" description="Disordered" evidence="4">
    <location>
        <begin position="530"/>
        <end position="663"/>
    </location>
</feature>
<reference evidence="7" key="1">
    <citation type="submission" date="2021-02" db="EMBL/GenBank/DDBJ databases">
        <authorList>
            <person name="Nowell W R."/>
        </authorList>
    </citation>
    <scope>NUCLEOTIDE SEQUENCE</scope>
</reference>
<dbReference type="InterPro" id="IPR029021">
    <property type="entry name" value="Prot-tyrosine_phosphatase-like"/>
</dbReference>
<sequence>MDTQPRPTEPVQTYTKPPFTRSISMSKYETSTSSTTNHSPGTPKTTLSSTKSGWSWMSFGGNHQAKQTVSPPNSPSSSLDLSHITSRLMVMKTPQETPSNTSSRSTADLARELLDKDHPDSYMLFSLDQSSTNELPYQKEFFHNQVLDFPLFDEKQQQPPTLLINLWFCQKVTSYLLESPSHVAVLHCHDGKNQLAFAACLLLAYHKLYRKCEQIIQFYTYYRSIPPTFTMSQKRYIQYLCDLSHGTIESPHFNELVLHSINLTPIPLVNRAKTSCRPFVDIYNQEQKKIFSTHQETSKLRVYTSSESICTIPVDLHFSGDLTIHITHACLNNSRRTHEGGVRICELTINSNFSTFNDPELSYLRSELDEVDPNEKNPINYRVSLHITNHQKVTDNQQDPFLKQLESTLEHPLALFRDENEMKQKMTDIEKKENLEANHPPVVHRPPKHNEPISPGATNSSLRPGNRISGPQSPTPTSPSSSFVNPMMGHMKVSQRQSTIQSSSAQEKVTDPNVDILGLGEEITSIQHSLERSMSSDTQQDLLSSIDSHADSTDGDVQSTRPPLQRFLSQTGSLPTPMKATTISKPKQETPASSQQSKGPNYDLFRTEENRPSTQTLPKTKSSSSSAPKSKSEFYTNHFQGLDGLNRDDPPPQPQQPSSTPIGDIQKQTLAKHLDPTVLKVRHWTEGKKGNIRALLCSLSKVTWPECKWSGCQMNELLTPAQVKKVYRKAVLHIHPDKLCDDPNQPLAKLIFVELNEAWSQFEKECD</sequence>
<feature type="compositionally biased region" description="Polar residues" evidence="4">
    <location>
        <begin position="555"/>
        <end position="599"/>
    </location>
</feature>
<comment type="caution">
    <text evidence="7">The sequence shown here is derived from an EMBL/GenBank/DDBJ whole genome shotgun (WGS) entry which is preliminary data.</text>
</comment>
<feature type="region of interest" description="Disordered" evidence="4">
    <location>
        <begin position="1"/>
        <end position="80"/>
    </location>
</feature>
<feature type="domain" description="C2 tensin-type" evidence="6">
    <location>
        <begin position="253"/>
        <end position="390"/>
    </location>
</feature>
<evidence type="ECO:0000256" key="4">
    <source>
        <dbReference type="SAM" id="MobiDB-lite"/>
    </source>
</evidence>
<dbReference type="InterPro" id="IPR051281">
    <property type="entry name" value="Dual-spec_lipid-protein_phosph"/>
</dbReference>
<protein>
    <submittedName>
        <fullName evidence="7">Uncharacterized protein</fullName>
    </submittedName>
</protein>
<dbReference type="EMBL" id="CAJNOJ010000063">
    <property type="protein sequence ID" value="CAF1006274.1"/>
    <property type="molecule type" value="Genomic_DNA"/>
</dbReference>
<feature type="compositionally biased region" description="Polar residues" evidence="4">
    <location>
        <begin position="530"/>
        <end position="547"/>
    </location>
</feature>
<dbReference type="Gene3D" id="3.90.190.10">
    <property type="entry name" value="Protein tyrosine phosphatase superfamily"/>
    <property type="match status" value="1"/>
</dbReference>
<evidence type="ECO:0000313" key="7">
    <source>
        <dbReference type="EMBL" id="CAF1006274.1"/>
    </source>
</evidence>
<dbReference type="InterPro" id="IPR014020">
    <property type="entry name" value="Tensin_C2-dom"/>
</dbReference>
<dbReference type="InterPro" id="IPR029023">
    <property type="entry name" value="Tensin_phosphatase"/>
</dbReference>
<dbReference type="Gene3D" id="1.10.287.110">
    <property type="entry name" value="DnaJ domain"/>
    <property type="match status" value="1"/>
</dbReference>
<evidence type="ECO:0000256" key="2">
    <source>
        <dbReference type="ARBA" id="ARBA00022801"/>
    </source>
</evidence>
<dbReference type="PROSITE" id="PS51182">
    <property type="entry name" value="C2_TENSIN"/>
    <property type="match status" value="1"/>
</dbReference>
<dbReference type="GO" id="GO:0016314">
    <property type="term" value="F:phosphatidylinositol-3,4,5-trisphosphate 3-phosphatase activity"/>
    <property type="evidence" value="ECO:0007669"/>
    <property type="project" value="TreeGrafter"/>
</dbReference>
<evidence type="ECO:0000313" key="8">
    <source>
        <dbReference type="Proteomes" id="UP000663852"/>
    </source>
</evidence>
<dbReference type="FunFam" id="1.10.287.110:FF:000002">
    <property type="entry name" value="putative tyrosine-protein phosphatase auxilin isoform X2"/>
    <property type="match status" value="1"/>
</dbReference>
<feature type="domain" description="Phosphatase tensin-type" evidence="5">
    <location>
        <begin position="70"/>
        <end position="247"/>
    </location>
</feature>
<feature type="compositionally biased region" description="Low complexity" evidence="4">
    <location>
        <begin position="612"/>
        <end position="629"/>
    </location>
</feature>
<dbReference type="CDD" id="cd06257">
    <property type="entry name" value="DnaJ"/>
    <property type="match status" value="1"/>
</dbReference>
<keyword evidence="2" id="KW-0378">Hydrolase</keyword>
<gene>
    <name evidence="7" type="ORF">EDS130_LOCUS15149</name>
</gene>
<dbReference type="OrthoDB" id="1717591at2759"/>